<evidence type="ECO:0000313" key="1">
    <source>
        <dbReference type="EMBL" id="KAF9762889.1"/>
    </source>
</evidence>
<dbReference type="EMBL" id="SBJO01000123">
    <property type="protein sequence ID" value="KAF9762889.1"/>
    <property type="molecule type" value="Genomic_DNA"/>
</dbReference>
<protein>
    <submittedName>
        <fullName evidence="1">Uncharacterized protein</fullName>
    </submittedName>
</protein>
<evidence type="ECO:0000313" key="2">
    <source>
        <dbReference type="Proteomes" id="UP000740883"/>
    </source>
</evidence>
<reference evidence="1 2" key="1">
    <citation type="journal article" date="2020" name="Genome Biol. Evol.">
        <title>Comparative genomics of strictly vertically transmitted, feminizing microsporidia endosymbionts of amphipod crustaceans.</title>
        <authorList>
            <person name="Cormier A."/>
            <person name="Chebbi M.A."/>
            <person name="Giraud I."/>
            <person name="Wattier R."/>
            <person name="Teixeira M."/>
            <person name="Gilbert C."/>
            <person name="Rigaud T."/>
            <person name="Cordaux R."/>
        </authorList>
    </citation>
    <scope>NUCLEOTIDE SEQUENCE [LARGE SCALE GENOMIC DNA]</scope>
    <source>
        <strain evidence="1 2">Ou3-Ou53</strain>
    </source>
</reference>
<proteinExistence type="predicted"/>
<comment type="caution">
    <text evidence="1">The sequence shown here is derived from an EMBL/GenBank/DDBJ whole genome shotgun (WGS) entry which is preliminary data.</text>
</comment>
<dbReference type="Proteomes" id="UP000740883">
    <property type="component" value="Unassembled WGS sequence"/>
</dbReference>
<keyword evidence="2" id="KW-1185">Reference proteome</keyword>
<name>A0A9P6GYZ6_9MICR</name>
<organism evidence="1 2">
    <name type="scientific">Nosema granulosis</name>
    <dbReference type="NCBI Taxonomy" id="83296"/>
    <lineage>
        <taxon>Eukaryota</taxon>
        <taxon>Fungi</taxon>
        <taxon>Fungi incertae sedis</taxon>
        <taxon>Microsporidia</taxon>
        <taxon>Nosematidae</taxon>
        <taxon>Nosema</taxon>
    </lineage>
</organism>
<gene>
    <name evidence="1" type="ORF">NGRA_1686</name>
</gene>
<dbReference type="AlphaFoldDB" id="A0A9P6GYZ6"/>
<sequence>MIIILFIRLFHFGENEKPNFMITSEDNIICMYKENKKSTLEESIASLQQDLSFTENINMSINAQSNNFIFKNTDCAILDEFLVSIIENEEEKSKDISVPYATLEEMIEIYSLETSNINEDFGDLRVLENNIGINDSEFCDIDFNILDSENDTACVFNNLDILVYNHIKNIELERYTKKNFRRSLKDVICIMDATANIFNNIIFHFDIFTKQCTINRDSKTNLKTNMEQYKSNLLIFKSINDDNIMIVLTKRISAISKSIDSDLAVLHYNITYNKYEADWFIRILSLKSKKLNSARFEDVLNLLILELKTADKDLIEINGILISIFLDSDLSNLKIFRFCTKQRKKNLMIRLIYLLRLVNIKFTKKHNLKLERVFTNRENLYIPHLSKK</sequence>
<accession>A0A9P6GYZ6</accession>